<feature type="transmembrane region" description="Helical" evidence="9">
    <location>
        <begin position="894"/>
        <end position="914"/>
    </location>
</feature>
<dbReference type="GO" id="GO:0016020">
    <property type="term" value="C:membrane"/>
    <property type="evidence" value="ECO:0007669"/>
    <property type="project" value="UniProtKB-SubCell"/>
</dbReference>
<keyword evidence="4 9" id="KW-0812">Transmembrane</keyword>
<feature type="transmembrane region" description="Helical" evidence="9">
    <location>
        <begin position="407"/>
        <end position="427"/>
    </location>
</feature>
<evidence type="ECO:0000256" key="2">
    <source>
        <dbReference type="ARBA" id="ARBA00004412"/>
    </source>
</evidence>
<evidence type="ECO:0000256" key="8">
    <source>
        <dbReference type="SAM" id="MobiDB-lite"/>
    </source>
</evidence>
<keyword evidence="5 9" id="KW-1133">Transmembrane helix</keyword>
<proteinExistence type="inferred from homology"/>
<comment type="similarity">
    <text evidence="3">Belongs to the NIPA (TC 2.A.7) family.</text>
</comment>
<keyword evidence="6 9" id="KW-0472">Membrane</keyword>
<feature type="region of interest" description="Disordered" evidence="8">
    <location>
        <begin position="1"/>
        <end position="27"/>
    </location>
</feature>
<feature type="transmembrane region" description="Helical" evidence="9">
    <location>
        <begin position="926"/>
        <end position="946"/>
    </location>
</feature>
<feature type="region of interest" description="Disordered" evidence="8">
    <location>
        <begin position="60"/>
        <end position="109"/>
    </location>
</feature>
<feature type="transmembrane region" description="Helical" evidence="9">
    <location>
        <begin position="258"/>
        <end position="280"/>
    </location>
</feature>
<dbReference type="Pfam" id="PF05653">
    <property type="entry name" value="Mg_trans_NIPA"/>
    <property type="match status" value="1"/>
</dbReference>
<protein>
    <submittedName>
        <fullName evidence="10">Magnesium transporter NIPA9 isoform B</fullName>
    </submittedName>
</protein>
<sequence>MRGVAAANARLLAPARSGAGGGRPASVLPQRHMACSSSYSSSSSSAGVLLPRQQCSRLCATRSLPQPSSRRRGRRGAPRPSASAAAAGGAAEGSTPTPAPSPAQRRARELSLQQRWRAVKFALKEATQQLGHLPPVAALLAAMGALNARMQPLYDAWAVVKRKEEDLLESYNTFLAEETKRQWSWSKRYAKELEWWSHVPPFVRFFAATLVWQAFMPVSLAACVLAPLYYSWVLWDNWWVSPIFLATLLTAPMKRAAAMIWLAILITVVSSTACSVGKALQKEATRHLPRFSAGDRKILAQYLHSRLWVSGLAADVGGAVLQIAAFALAPVSIVQPVSGIGLVGLAVYSHLFLKERMHALEWGAVALAFVGTVGLGATSADAGNDAAAGGDARAAAAAAAVASEPGALRMLGVLLVLAAAVGAVSLLRAKHPHRQRRAGDRPAAASYGLQAGACFGLSAASCRIGFLLAQRLTRLWVAVGLAGSVALSSSGFVLQTCGFKEGSAVIVCTLAAVSSMVTGVVVGVLGLAEALPHTAGAAAVRLASWVCMLLGVAVLANGAGGTRELAAVVLSKLPAGVWKALPVSVAVYLSFTGVYRVDPAPTCTTHYGMHFASWEGASWTLERLRDEGDPAKAWTAVTACGETPSVAFSDPLYTYQAVVLVKNVTWTTLSPGTSSGTVSAGATSNVKLATDTVAGEAYCSGSRWVAHLESSSSDGLRALHFEEIHTIGDTSHTNDQWVSSFTDGVVGYAGGASYPSLAVRGNTTMYLAFRLASPASLVVIVGSRSSFSSVTLSTTSITGNVRGVNAVDTAGRTYVAYENATSYVCNVRQWSTAANTWEQVGPPNFSEGLASSTGLAISPISNVPHVAYRDGARSNRLTVQHFDGSQWQAQSRGVHYTVSAAANVMLCAAGLAAFETLYPASTAGLPGALLQVCIAYGVALLIHLLLVSALQVAVPTADCDHCDAAGAHPSICRNPNFQACYSQLARALGTPDVTADARCRASQPMLVLASFAAIGSYLYTTALVQRRVFLGRLRAQRARPPQGSGARRADESAYDGPVPSHNGRACVAAYWLRFAIPAIGVLLSYAVFPASS</sequence>
<evidence type="ECO:0000313" key="10">
    <source>
        <dbReference type="EMBL" id="PSC67870.1"/>
    </source>
</evidence>
<dbReference type="Gene3D" id="1.10.3730.20">
    <property type="match status" value="1"/>
</dbReference>
<evidence type="ECO:0000256" key="1">
    <source>
        <dbReference type="ARBA" id="ARBA00004141"/>
    </source>
</evidence>
<feature type="transmembrane region" description="Helical" evidence="9">
    <location>
        <begin position="205"/>
        <end position="230"/>
    </location>
</feature>
<dbReference type="GO" id="GO:0015095">
    <property type="term" value="F:magnesium ion transmembrane transporter activity"/>
    <property type="evidence" value="ECO:0007669"/>
    <property type="project" value="InterPro"/>
</dbReference>
<evidence type="ECO:0000256" key="3">
    <source>
        <dbReference type="ARBA" id="ARBA00007001"/>
    </source>
</evidence>
<dbReference type="InterPro" id="IPR037185">
    <property type="entry name" value="EmrE-like"/>
</dbReference>
<comment type="caution">
    <text evidence="10">The sequence shown here is derived from an EMBL/GenBank/DDBJ whole genome shotgun (WGS) entry which is preliminary data.</text>
</comment>
<evidence type="ECO:0000256" key="7">
    <source>
        <dbReference type="ARBA" id="ARBA00025284"/>
    </source>
</evidence>
<feature type="transmembrane region" description="Helical" evidence="9">
    <location>
        <begin position="360"/>
        <end position="380"/>
    </location>
</feature>
<feature type="transmembrane region" description="Helical" evidence="9">
    <location>
        <begin position="475"/>
        <end position="494"/>
    </location>
</feature>
<evidence type="ECO:0000256" key="9">
    <source>
        <dbReference type="SAM" id="Phobius"/>
    </source>
</evidence>
<dbReference type="GO" id="GO:0005769">
    <property type="term" value="C:early endosome"/>
    <property type="evidence" value="ECO:0007669"/>
    <property type="project" value="UniProtKB-SubCell"/>
</dbReference>
<reference evidence="10 11" key="1">
    <citation type="journal article" date="2018" name="Plant J.">
        <title>Genome sequences of Chlorella sorokiniana UTEX 1602 and Micractinium conductrix SAG 241.80: implications to maltose excretion by a green alga.</title>
        <authorList>
            <person name="Arriola M.B."/>
            <person name="Velmurugan N."/>
            <person name="Zhang Y."/>
            <person name="Plunkett M.H."/>
            <person name="Hondzo H."/>
            <person name="Barney B.M."/>
        </authorList>
    </citation>
    <scope>NUCLEOTIDE SEQUENCE [LARGE SCALE GENOMIC DNA]</scope>
    <source>
        <strain evidence="10 11">SAG 241.80</strain>
    </source>
</reference>
<organism evidence="10 11">
    <name type="scientific">Micractinium conductrix</name>
    <dbReference type="NCBI Taxonomy" id="554055"/>
    <lineage>
        <taxon>Eukaryota</taxon>
        <taxon>Viridiplantae</taxon>
        <taxon>Chlorophyta</taxon>
        <taxon>core chlorophytes</taxon>
        <taxon>Trebouxiophyceae</taxon>
        <taxon>Chlorellales</taxon>
        <taxon>Chlorellaceae</taxon>
        <taxon>Chlorella clade</taxon>
        <taxon>Micractinium</taxon>
    </lineage>
</organism>
<evidence type="ECO:0000256" key="4">
    <source>
        <dbReference type="ARBA" id="ARBA00022692"/>
    </source>
</evidence>
<gene>
    <name evidence="10" type="ORF">C2E20_8485</name>
</gene>
<name>A0A2P6V1A0_9CHLO</name>
<evidence type="ECO:0000313" key="11">
    <source>
        <dbReference type="Proteomes" id="UP000239649"/>
    </source>
</evidence>
<evidence type="ECO:0000256" key="6">
    <source>
        <dbReference type="ARBA" id="ARBA00023136"/>
    </source>
</evidence>
<feature type="transmembrane region" description="Helical" evidence="9">
    <location>
        <begin position="506"/>
        <end position="528"/>
    </location>
</feature>
<dbReference type="PANTHER" id="PTHR12570:SF65">
    <property type="entry name" value="MAGNESIUM TRANSPORTER NIPA9-RELATED"/>
    <property type="match status" value="1"/>
</dbReference>
<dbReference type="InterPro" id="IPR008521">
    <property type="entry name" value="Mg_trans_NIPA"/>
</dbReference>
<feature type="transmembrane region" description="Helical" evidence="9">
    <location>
        <begin position="1005"/>
        <end position="1024"/>
    </location>
</feature>
<dbReference type="Proteomes" id="UP000239649">
    <property type="component" value="Unassembled WGS sequence"/>
</dbReference>
<evidence type="ECO:0000256" key="5">
    <source>
        <dbReference type="ARBA" id="ARBA00022989"/>
    </source>
</evidence>
<keyword evidence="11" id="KW-1185">Reference proteome</keyword>
<comment type="function">
    <text evidence="7">Acts as a Mg(2+) transporter. Can also transport other divalent cations such as Fe(2+), Sr(2+), Ba(2+), Mn(2+) and Co(2+) but to a much less extent than Mg(2+).</text>
</comment>
<feature type="compositionally biased region" description="Low complexity" evidence="8">
    <location>
        <begin position="78"/>
        <end position="96"/>
    </location>
</feature>
<feature type="transmembrane region" description="Helical" evidence="9">
    <location>
        <begin position="1070"/>
        <end position="1088"/>
    </location>
</feature>
<dbReference type="EMBL" id="LHPF02000046">
    <property type="protein sequence ID" value="PSC67870.1"/>
    <property type="molecule type" value="Genomic_DNA"/>
</dbReference>
<feature type="compositionally biased region" description="Low complexity" evidence="8">
    <location>
        <begin position="1"/>
        <end position="17"/>
    </location>
</feature>
<feature type="transmembrane region" description="Helical" evidence="9">
    <location>
        <begin position="577"/>
        <end position="595"/>
    </location>
</feature>
<feature type="transmembrane region" description="Helical" evidence="9">
    <location>
        <begin position="534"/>
        <end position="556"/>
    </location>
</feature>
<feature type="transmembrane region" description="Helical" evidence="9">
    <location>
        <begin position="307"/>
        <end position="327"/>
    </location>
</feature>
<dbReference type="PANTHER" id="PTHR12570">
    <property type="match status" value="1"/>
</dbReference>
<dbReference type="SUPFAM" id="SSF103481">
    <property type="entry name" value="Multidrug resistance efflux transporter EmrE"/>
    <property type="match status" value="1"/>
</dbReference>
<feature type="transmembrane region" description="Helical" evidence="9">
    <location>
        <begin position="333"/>
        <end position="353"/>
    </location>
</feature>
<dbReference type="OrthoDB" id="1911792at2759"/>
<accession>A0A2P6V1A0</accession>
<dbReference type="AlphaFoldDB" id="A0A2P6V1A0"/>
<comment type="subcellular location">
    <subcellularLocation>
        <location evidence="2">Early endosome</location>
    </subcellularLocation>
    <subcellularLocation>
        <location evidence="1">Membrane</location>
        <topology evidence="1">Multi-pass membrane protein</topology>
    </subcellularLocation>
</comment>